<dbReference type="SUPFAM" id="SSF51445">
    <property type="entry name" value="(Trans)glycosidases"/>
    <property type="match status" value="1"/>
</dbReference>
<dbReference type="InterPro" id="IPR003790">
    <property type="entry name" value="GHL10"/>
</dbReference>
<dbReference type="Proteomes" id="UP001165143">
    <property type="component" value="Unassembled WGS sequence"/>
</dbReference>
<dbReference type="PANTHER" id="PTHR43405">
    <property type="entry name" value="GLYCOSYL HYDROLASE DIGH"/>
    <property type="match status" value="1"/>
</dbReference>
<feature type="domain" description="Glycosyl hydrolase-like 10" evidence="2">
    <location>
        <begin position="55"/>
        <end position="368"/>
    </location>
</feature>
<dbReference type="OrthoDB" id="9773203at2"/>
<evidence type="ECO:0000313" key="4">
    <source>
        <dbReference type="Proteomes" id="UP001165143"/>
    </source>
</evidence>
<dbReference type="Pfam" id="PF02638">
    <property type="entry name" value="GHL10"/>
    <property type="match status" value="1"/>
</dbReference>
<name>A0A9W6UN42_9ACTN</name>
<sequence length="541" mass="58569">MSSSDSPRRSAAPSRRSVLSALAVVASGTCGGLLAGAGTGHAAVPAPVAAGPKAQLRGVWIASVANIDWPSAPGLPPERLRTDFLGQLDRAVACGLNAVFVQVRPTADAFWPSPYEPWSQWITGVQGRDPGWDPLGFVVGAAHERGLAFHAWFNPYRVSMQPDVTALVADHPARTHPEWTVSYGGKLYYNPGVPAARRFAQQAMLDAVRRYDVDGVHFDDYFYPYPVSGRDFPDDDAFAAYGVGWDDRNAWRRHNVDLMVSEMRDLVREARPEACFGISPFGVWRNDTSDPAGSPTRAFQSYDGLHADTRGWVAKGWLDYVAPQLYWHIGPAVADYGALAPWWAAQTAGTDTLLWIGQAVYKVADPAQPAPWQDPAELSRHLDLNATLPQVSGDVLFSAKDTWADRIGAVSRLRADHWQRPALVPLLPRLAGGAAPGRPRVRVRRGGADGLDIGLRDGGRGRDGARPAPFRYAVYRYDAAPGRDPVLDAAHLVAVVPAAAGRFEEPEGGRDAWYVVTAVDRVGREGLPSAAVRTRAPRSAG</sequence>
<keyword evidence="1" id="KW-0732">Signal</keyword>
<protein>
    <recommendedName>
        <fullName evidence="2">Glycosyl hydrolase-like 10 domain-containing protein</fullName>
    </recommendedName>
</protein>
<dbReference type="InterPro" id="IPR052177">
    <property type="entry name" value="Divisome_Glycosyl_Hydrolase"/>
</dbReference>
<evidence type="ECO:0000313" key="3">
    <source>
        <dbReference type="EMBL" id="GLW54449.1"/>
    </source>
</evidence>
<dbReference type="Gene3D" id="3.20.20.80">
    <property type="entry name" value="Glycosidases"/>
    <property type="match status" value="1"/>
</dbReference>
<dbReference type="RefSeq" id="WP_051778585.1">
    <property type="nucleotide sequence ID" value="NZ_BSRX01000012.1"/>
</dbReference>
<dbReference type="InterPro" id="IPR017853">
    <property type="entry name" value="GH"/>
</dbReference>
<gene>
    <name evidence="3" type="ORF">Kpho01_24600</name>
</gene>
<dbReference type="InterPro" id="IPR006311">
    <property type="entry name" value="TAT_signal"/>
</dbReference>
<reference evidence="3" key="1">
    <citation type="submission" date="2023-02" db="EMBL/GenBank/DDBJ databases">
        <title>Kitasatospora phosalacinea NBRC 14362.</title>
        <authorList>
            <person name="Ichikawa N."/>
            <person name="Sato H."/>
            <person name="Tonouchi N."/>
        </authorList>
    </citation>
    <scope>NUCLEOTIDE SEQUENCE</scope>
    <source>
        <strain evidence="3">NBRC 14362</strain>
    </source>
</reference>
<comment type="caution">
    <text evidence="3">The sequence shown here is derived from an EMBL/GenBank/DDBJ whole genome shotgun (WGS) entry which is preliminary data.</text>
</comment>
<dbReference type="EMBL" id="BSRX01000012">
    <property type="protein sequence ID" value="GLW54449.1"/>
    <property type="molecule type" value="Genomic_DNA"/>
</dbReference>
<evidence type="ECO:0000256" key="1">
    <source>
        <dbReference type="ARBA" id="ARBA00022729"/>
    </source>
</evidence>
<dbReference type="PROSITE" id="PS51318">
    <property type="entry name" value="TAT"/>
    <property type="match status" value="1"/>
</dbReference>
<dbReference type="PANTHER" id="PTHR43405:SF1">
    <property type="entry name" value="GLYCOSYL HYDROLASE DIGH"/>
    <property type="match status" value="1"/>
</dbReference>
<proteinExistence type="predicted"/>
<evidence type="ECO:0000259" key="2">
    <source>
        <dbReference type="Pfam" id="PF02638"/>
    </source>
</evidence>
<accession>A0A9W6UN42</accession>
<organism evidence="3 4">
    <name type="scientific">Kitasatospora phosalacinea</name>
    <dbReference type="NCBI Taxonomy" id="2065"/>
    <lineage>
        <taxon>Bacteria</taxon>
        <taxon>Bacillati</taxon>
        <taxon>Actinomycetota</taxon>
        <taxon>Actinomycetes</taxon>
        <taxon>Kitasatosporales</taxon>
        <taxon>Streptomycetaceae</taxon>
        <taxon>Kitasatospora</taxon>
    </lineage>
</organism>
<dbReference type="AlphaFoldDB" id="A0A9W6UN42"/>